<evidence type="ECO:0000256" key="11">
    <source>
        <dbReference type="ARBA" id="ARBA00023136"/>
    </source>
</evidence>
<evidence type="ECO:0000256" key="12">
    <source>
        <dbReference type="PIRSR" id="PIRSR006247-1"/>
    </source>
</evidence>
<keyword evidence="10" id="KW-0406">Ion transport</keyword>
<evidence type="ECO:0000256" key="1">
    <source>
        <dbReference type="ARBA" id="ARBA00004429"/>
    </source>
</evidence>
<dbReference type="RefSeq" id="WP_237377759.1">
    <property type="nucleotide sequence ID" value="NZ_CP071793.1"/>
</dbReference>
<accession>A0A8A4TH83</accession>
<feature type="transmembrane region" description="Helical" evidence="13">
    <location>
        <begin position="183"/>
        <end position="202"/>
    </location>
</feature>
<protein>
    <submittedName>
        <fullName evidence="14">TrkH family potassium uptake protein</fullName>
    </submittedName>
</protein>
<sequence length="481" mass="52926">MKIRLVLSLVGIISIFMGLSMLLSMFVSLAYEEERVAMWIGVSSMIAIVAGAACFKQYKPREGELGLKEGFGIVGFSWLVASLVGSLPFMLSGSIPNFAMAFFESASGLTTTGSTILNEIESLPKGILFWRSFLHWLGGMGIIVLSVAILPYLGLGGMQLYKAESPGPTKDKLEPRIQQTAKLLWGVYLLVSLLCFLLLWLAGMNLYDAACHTFGTVATGGFSTYNASIAHFHSPLIQYIIIFFMLICGISFALHYRALSGEPKSYLQTSELRFYLFIIFAATFIIYFSRLDTQIPVEQNFRESLFQVVSIITTTGYGTADFEQWKPITHVVLLALMLVGGCAGSTGGGMKVVRILLLTKYLKIALNQQLHPSGVFVIKIDGKRVKREVIQNILSLGMVYIFIILLASFFLSLYGVDVLTSFTASLSCVSNIGPGLGDVGPTENFSSIPTPGIWILSLCMIMGRLEIFSLLILFLPQTWQR</sequence>
<keyword evidence="5" id="KW-0997">Cell inner membrane</keyword>
<feature type="transmembrane region" description="Helical" evidence="13">
    <location>
        <begin position="393"/>
        <end position="416"/>
    </location>
</feature>
<name>A0A8A4TH83_SULCO</name>
<feature type="binding site" evidence="12">
    <location>
        <position position="111"/>
    </location>
    <ligand>
        <name>K(+)</name>
        <dbReference type="ChEBI" id="CHEBI:29103"/>
    </ligand>
</feature>
<feature type="binding site" evidence="12">
    <location>
        <position position="112"/>
    </location>
    <ligand>
        <name>K(+)</name>
        <dbReference type="ChEBI" id="CHEBI:29103"/>
    </ligand>
</feature>
<evidence type="ECO:0000313" key="15">
    <source>
        <dbReference type="Proteomes" id="UP000663929"/>
    </source>
</evidence>
<keyword evidence="9 13" id="KW-1133">Transmembrane helix</keyword>
<keyword evidence="7 13" id="KW-0812">Transmembrane</keyword>
<dbReference type="GO" id="GO:0005886">
    <property type="term" value="C:plasma membrane"/>
    <property type="evidence" value="ECO:0007669"/>
    <property type="project" value="UniProtKB-SubCell"/>
</dbReference>
<evidence type="ECO:0000256" key="6">
    <source>
        <dbReference type="ARBA" id="ARBA00022538"/>
    </source>
</evidence>
<evidence type="ECO:0000313" key="14">
    <source>
        <dbReference type="EMBL" id="QTD48098.1"/>
    </source>
</evidence>
<dbReference type="InterPro" id="IPR004772">
    <property type="entry name" value="TrkH"/>
</dbReference>
<feature type="transmembrane region" description="Helical" evidence="13">
    <location>
        <begin position="236"/>
        <end position="254"/>
    </location>
</feature>
<comment type="subcellular location">
    <subcellularLocation>
        <location evidence="1">Cell inner membrane</location>
        <topology evidence="1">Multi-pass membrane protein</topology>
    </subcellularLocation>
</comment>
<feature type="transmembrane region" description="Helical" evidence="13">
    <location>
        <begin position="37"/>
        <end position="58"/>
    </location>
</feature>
<evidence type="ECO:0000256" key="2">
    <source>
        <dbReference type="ARBA" id="ARBA00009137"/>
    </source>
</evidence>
<evidence type="ECO:0000256" key="8">
    <source>
        <dbReference type="ARBA" id="ARBA00022958"/>
    </source>
</evidence>
<evidence type="ECO:0000256" key="3">
    <source>
        <dbReference type="ARBA" id="ARBA00022448"/>
    </source>
</evidence>
<evidence type="ECO:0000256" key="13">
    <source>
        <dbReference type="SAM" id="Phobius"/>
    </source>
</evidence>
<feature type="transmembrane region" description="Helical" evidence="13">
    <location>
        <begin position="7"/>
        <end position="31"/>
    </location>
</feature>
<keyword evidence="3" id="KW-0813">Transport</keyword>
<feature type="binding site" evidence="12">
    <location>
        <position position="315"/>
    </location>
    <ligand>
        <name>K(+)</name>
        <dbReference type="ChEBI" id="CHEBI:29103"/>
    </ligand>
</feature>
<dbReference type="PANTHER" id="PTHR32024">
    <property type="entry name" value="TRK SYSTEM POTASSIUM UPTAKE PROTEIN TRKG-RELATED"/>
    <property type="match status" value="1"/>
</dbReference>
<dbReference type="Pfam" id="PF02386">
    <property type="entry name" value="TrkH"/>
    <property type="match status" value="1"/>
</dbReference>
<feature type="binding site" evidence="12">
    <location>
        <position position="431"/>
    </location>
    <ligand>
        <name>K(+)</name>
        <dbReference type="ChEBI" id="CHEBI:29103"/>
    </ligand>
</feature>
<dbReference type="InterPro" id="IPR003445">
    <property type="entry name" value="Cat_transpt"/>
</dbReference>
<keyword evidence="11 13" id="KW-0472">Membrane</keyword>
<feature type="transmembrane region" description="Helical" evidence="13">
    <location>
        <begin position="453"/>
        <end position="475"/>
    </location>
</feature>
<dbReference type="EMBL" id="CP071793">
    <property type="protein sequence ID" value="QTD48098.1"/>
    <property type="molecule type" value="Genomic_DNA"/>
</dbReference>
<dbReference type="NCBIfam" id="TIGR00933">
    <property type="entry name" value="2a38"/>
    <property type="match status" value="1"/>
</dbReference>
<feature type="binding site" evidence="12">
    <location>
        <position position="314"/>
    </location>
    <ligand>
        <name>K(+)</name>
        <dbReference type="ChEBI" id="CHEBI:29103"/>
    </ligand>
</feature>
<keyword evidence="8 12" id="KW-0630">Potassium</keyword>
<evidence type="ECO:0000256" key="7">
    <source>
        <dbReference type="ARBA" id="ARBA00022692"/>
    </source>
</evidence>
<feature type="transmembrane region" description="Helical" evidence="13">
    <location>
        <begin position="70"/>
        <end position="91"/>
    </location>
</feature>
<reference evidence="14" key="1">
    <citation type="submission" date="2021-03" db="EMBL/GenBank/DDBJ databases">
        <title>Acanthopleuribacteraceae sp. M133.</title>
        <authorList>
            <person name="Wang G."/>
        </authorList>
    </citation>
    <scope>NUCLEOTIDE SEQUENCE</scope>
    <source>
        <strain evidence="14">M133</strain>
    </source>
</reference>
<feature type="transmembrane region" description="Helical" evidence="13">
    <location>
        <begin position="331"/>
        <end position="353"/>
    </location>
</feature>
<gene>
    <name evidence="14" type="ORF">J3U87_21140</name>
</gene>
<dbReference type="KEGG" id="scor:J3U87_21140"/>
<feature type="binding site" evidence="12">
    <location>
        <position position="220"/>
    </location>
    <ligand>
        <name>K(+)</name>
        <dbReference type="ChEBI" id="CHEBI:29103"/>
    </ligand>
</feature>
<keyword evidence="6" id="KW-0633">Potassium transport</keyword>
<feature type="transmembrane region" description="Helical" evidence="13">
    <location>
        <begin position="274"/>
        <end position="291"/>
    </location>
</feature>
<proteinExistence type="inferred from homology"/>
<feature type="transmembrane region" description="Helical" evidence="13">
    <location>
        <begin position="133"/>
        <end position="155"/>
    </location>
</feature>
<organism evidence="14 15">
    <name type="scientific">Sulfidibacter corallicola</name>
    <dbReference type="NCBI Taxonomy" id="2818388"/>
    <lineage>
        <taxon>Bacteria</taxon>
        <taxon>Pseudomonadati</taxon>
        <taxon>Acidobacteriota</taxon>
        <taxon>Holophagae</taxon>
        <taxon>Acanthopleuribacterales</taxon>
        <taxon>Acanthopleuribacteraceae</taxon>
        <taxon>Sulfidibacter</taxon>
    </lineage>
</organism>
<keyword evidence="15" id="KW-1185">Reference proteome</keyword>
<dbReference type="PANTHER" id="PTHR32024:SF2">
    <property type="entry name" value="TRK SYSTEM POTASSIUM UPTAKE PROTEIN TRKG-RELATED"/>
    <property type="match status" value="1"/>
</dbReference>
<keyword evidence="12" id="KW-0479">Metal-binding</keyword>
<dbReference type="Proteomes" id="UP000663929">
    <property type="component" value="Chromosome"/>
</dbReference>
<dbReference type="GO" id="GO:0046872">
    <property type="term" value="F:metal ion binding"/>
    <property type="evidence" value="ECO:0007669"/>
    <property type="project" value="UniProtKB-KW"/>
</dbReference>
<evidence type="ECO:0000256" key="10">
    <source>
        <dbReference type="ARBA" id="ARBA00023065"/>
    </source>
</evidence>
<keyword evidence="4" id="KW-1003">Cell membrane</keyword>
<evidence type="ECO:0000256" key="9">
    <source>
        <dbReference type="ARBA" id="ARBA00022989"/>
    </source>
</evidence>
<evidence type="ECO:0000256" key="4">
    <source>
        <dbReference type="ARBA" id="ARBA00022475"/>
    </source>
</evidence>
<dbReference type="PIRSF" id="PIRSF006247">
    <property type="entry name" value="TrkH"/>
    <property type="match status" value="1"/>
</dbReference>
<dbReference type="AlphaFoldDB" id="A0A8A4TH83"/>
<evidence type="ECO:0000256" key="5">
    <source>
        <dbReference type="ARBA" id="ARBA00022519"/>
    </source>
</evidence>
<comment type="similarity">
    <text evidence="2">Belongs to the TrkH potassium transport family.</text>
</comment>
<dbReference type="GO" id="GO:0015379">
    <property type="term" value="F:potassium:chloride symporter activity"/>
    <property type="evidence" value="ECO:0007669"/>
    <property type="project" value="InterPro"/>
</dbReference>